<keyword evidence="2" id="KW-1185">Reference proteome</keyword>
<organism evidence="1 2">
    <name type="scientific">Metschnikowia bicuspidata</name>
    <dbReference type="NCBI Taxonomy" id="27322"/>
    <lineage>
        <taxon>Eukaryota</taxon>
        <taxon>Fungi</taxon>
        <taxon>Dikarya</taxon>
        <taxon>Ascomycota</taxon>
        <taxon>Saccharomycotina</taxon>
        <taxon>Pichiomycetes</taxon>
        <taxon>Metschnikowiaceae</taxon>
        <taxon>Metschnikowia</taxon>
    </lineage>
</organism>
<dbReference type="AlphaFoldDB" id="A0A4P9Z703"/>
<proteinExistence type="predicted"/>
<dbReference type="Pfam" id="PF05742">
    <property type="entry name" value="TANGO2"/>
    <property type="match status" value="1"/>
</dbReference>
<accession>A0A4P9Z703</accession>
<protein>
    <submittedName>
        <fullName evidence="1">Uncharacterized protein</fullName>
    </submittedName>
</protein>
<dbReference type="Proteomes" id="UP000268321">
    <property type="component" value="Unassembled WGS sequence"/>
</dbReference>
<reference evidence="2" key="1">
    <citation type="journal article" date="2018" name="Nat. Microbiol.">
        <title>Leveraging single-cell genomics to expand the fungal tree of life.</title>
        <authorList>
            <person name="Ahrendt S.R."/>
            <person name="Quandt C.A."/>
            <person name="Ciobanu D."/>
            <person name="Clum A."/>
            <person name="Salamov A."/>
            <person name="Andreopoulos B."/>
            <person name="Cheng J.F."/>
            <person name="Woyke T."/>
            <person name="Pelin A."/>
            <person name="Henrissat B."/>
            <person name="Reynolds N.K."/>
            <person name="Benny G.L."/>
            <person name="Smith M.E."/>
            <person name="James T.Y."/>
            <person name="Grigoriev I.V."/>
        </authorList>
    </citation>
    <scope>NUCLEOTIDE SEQUENCE [LARGE SCALE GENOMIC DNA]</scope>
    <source>
        <strain evidence="2">Baker2002</strain>
    </source>
</reference>
<sequence length="164" mass="18379">MYLGEVSRGILPIAYLTSRLDDDTWYTQLEETLSGKVDVEKQKVLNLIGGFTLVYDQLQVDPVTHKMKPLNIISIRGDRGKIHASGDLACDLHKQIALQQTFSVSNSLYYEPWEKVQLGREDLSNLVKTAVESDYSHEQLVEGCFGVFSRNSSLQKSPGTRPGC</sequence>
<evidence type="ECO:0000313" key="2">
    <source>
        <dbReference type="Proteomes" id="UP000268321"/>
    </source>
</evidence>
<dbReference type="InterPro" id="IPR008551">
    <property type="entry name" value="TANGO2"/>
</dbReference>
<dbReference type="OrthoDB" id="191601at2759"/>
<name>A0A4P9Z703_9ASCO</name>
<dbReference type="EMBL" id="ML004900">
    <property type="protein sequence ID" value="RKP28395.1"/>
    <property type="molecule type" value="Genomic_DNA"/>
</dbReference>
<evidence type="ECO:0000313" key="1">
    <source>
        <dbReference type="EMBL" id="RKP28395.1"/>
    </source>
</evidence>
<gene>
    <name evidence="1" type="ORF">METBISCDRAFT_25099</name>
</gene>